<evidence type="ECO:0000313" key="1">
    <source>
        <dbReference type="EMBL" id="GGP10182.1"/>
    </source>
</evidence>
<sequence>MYLKFGVIGPAKSIEKILEVGKEFKNLKLLSFPYEELDEISGIIEKNRYLVDQWLFSGLLNYTYAMENKLIHEDEGGYPTLHGSSFFGELLEAQLNEGRIFTKISIDNIEKTELDKILSFYHLDALKYYTISFQLDYSRNDVVAFHKKLYDEGKIELAITTLNGVYYQLKEAGVPVYRLTASYLSIKLTIELLMEKAQANLYENRQMAIIGCRLKNTAKTVTQHQLFQWKHHQLNWKKSLLQLTESLQGSLVEEGEGLFFIFTTKGEIDNKAERSLFKLIEEYQIKDQLVAAVAIGFGENVLHAEQNVRYGLSQDPPEKEASILLVEGAGELSKKSADSLGGTLDLKTLEEELSRRFADKKVSPRDVLRIIVYSHKYNQQEFTSEDISRWLQSTERNGRRILAELEQANIIKKCGKIQSSQRGRPKNVYCFIDANLLQLKT</sequence>
<name>A0ABQ2NT98_9BACI</name>
<evidence type="ECO:0000313" key="2">
    <source>
        <dbReference type="Proteomes" id="UP000641206"/>
    </source>
</evidence>
<dbReference type="RefSeq" id="WP_188734040.1">
    <property type="nucleotide sequence ID" value="NZ_BMLW01000004.1"/>
</dbReference>
<proteinExistence type="predicted"/>
<comment type="caution">
    <text evidence="1">The sequence shown here is derived from an EMBL/GenBank/DDBJ whole genome shotgun (WGS) entry which is preliminary data.</text>
</comment>
<organism evidence="1 2">
    <name type="scientific">Oceanobacillus neutriphilus</name>
    <dbReference type="NCBI Taxonomy" id="531815"/>
    <lineage>
        <taxon>Bacteria</taxon>
        <taxon>Bacillati</taxon>
        <taxon>Bacillota</taxon>
        <taxon>Bacilli</taxon>
        <taxon>Bacillales</taxon>
        <taxon>Bacillaceae</taxon>
        <taxon>Oceanobacillus</taxon>
    </lineage>
</organism>
<dbReference type="Proteomes" id="UP000641206">
    <property type="component" value="Unassembled WGS sequence"/>
</dbReference>
<protein>
    <submittedName>
        <fullName evidence="1">Transcriptional regulator</fullName>
    </submittedName>
</protein>
<dbReference type="EMBL" id="BMLW01000004">
    <property type="protein sequence ID" value="GGP10182.1"/>
    <property type="molecule type" value="Genomic_DNA"/>
</dbReference>
<keyword evidence="2" id="KW-1185">Reference proteome</keyword>
<reference evidence="2" key="1">
    <citation type="journal article" date="2019" name="Int. J. Syst. Evol. Microbiol.">
        <title>The Global Catalogue of Microorganisms (GCM) 10K type strain sequencing project: providing services to taxonomists for standard genome sequencing and annotation.</title>
        <authorList>
            <consortium name="The Broad Institute Genomics Platform"/>
            <consortium name="The Broad Institute Genome Sequencing Center for Infectious Disease"/>
            <person name="Wu L."/>
            <person name="Ma J."/>
        </authorList>
    </citation>
    <scope>NUCLEOTIDE SEQUENCE [LARGE SCALE GENOMIC DNA]</scope>
    <source>
        <strain evidence="2">CGMCC 1.7693</strain>
    </source>
</reference>
<accession>A0ABQ2NT98</accession>
<gene>
    <name evidence="1" type="ORF">GCM10011346_17260</name>
</gene>